<protein>
    <submittedName>
        <fullName evidence="1">ANTAR domain-containing protein</fullName>
    </submittedName>
</protein>
<accession>A0ABT3C5R9</accession>
<name>A0ABT3C5R9_9MYCO</name>
<organism evidence="1 2">
    <name type="scientific">Mycolicibacterium komossense</name>
    <dbReference type="NCBI Taxonomy" id="1779"/>
    <lineage>
        <taxon>Bacteria</taxon>
        <taxon>Bacillati</taxon>
        <taxon>Actinomycetota</taxon>
        <taxon>Actinomycetes</taxon>
        <taxon>Mycobacteriales</taxon>
        <taxon>Mycobacteriaceae</taxon>
        <taxon>Mycolicibacterium</taxon>
    </lineage>
</organism>
<dbReference type="EMBL" id="JACKTY010000012">
    <property type="protein sequence ID" value="MCV7224813.1"/>
    <property type="molecule type" value="Genomic_DNA"/>
</dbReference>
<evidence type="ECO:0000313" key="2">
    <source>
        <dbReference type="Proteomes" id="UP001526201"/>
    </source>
</evidence>
<dbReference type="Proteomes" id="UP001526201">
    <property type="component" value="Unassembled WGS sequence"/>
</dbReference>
<proteinExistence type="predicted"/>
<keyword evidence="2" id="KW-1185">Reference proteome</keyword>
<dbReference type="RefSeq" id="WP_264065566.1">
    <property type="nucleotide sequence ID" value="NZ_JACKTY010000012.1"/>
</dbReference>
<evidence type="ECO:0000313" key="1">
    <source>
        <dbReference type="EMBL" id="MCV7224813.1"/>
    </source>
</evidence>
<comment type="caution">
    <text evidence="1">The sequence shown here is derived from an EMBL/GenBank/DDBJ whole genome shotgun (WGS) entry which is preliminary data.</text>
</comment>
<gene>
    <name evidence="1" type="ORF">H7J73_01995</name>
</gene>
<sequence>MLESPATTDRSPAGTRVLDAAKGVLVVLRRCTMAEAFAEILAVAARYQIGALAVSKALLELTEGRQTNHAGPPQEAAYRAWANLFELLRIADPAS</sequence>
<reference evidence="1 2" key="1">
    <citation type="journal article" date="2022" name="BMC Genomics">
        <title>Comparative genome analysis of mycobacteria focusing on tRNA and non-coding RNA.</title>
        <authorList>
            <person name="Behra P.R.K."/>
            <person name="Pettersson B.M.F."/>
            <person name="Ramesh M."/>
            <person name="Das S."/>
            <person name="Dasgupta S."/>
            <person name="Kirsebom L.A."/>
        </authorList>
    </citation>
    <scope>NUCLEOTIDE SEQUENCE [LARGE SCALE GENOMIC DNA]</scope>
    <source>
        <strain evidence="1 2">DSM 44078</strain>
    </source>
</reference>